<keyword evidence="3" id="KW-1185">Reference proteome</keyword>
<evidence type="ECO:0000313" key="3">
    <source>
        <dbReference type="Proteomes" id="UP001140453"/>
    </source>
</evidence>
<feature type="transmembrane region" description="Helical" evidence="1">
    <location>
        <begin position="467"/>
        <end position="484"/>
    </location>
</feature>
<comment type="caution">
    <text evidence="2">The sequence shown here is derived from an EMBL/GenBank/DDBJ whole genome shotgun (WGS) entry which is preliminary data.</text>
</comment>
<accession>A0A9W9CY50</accession>
<feature type="transmembrane region" description="Helical" evidence="1">
    <location>
        <begin position="47"/>
        <end position="68"/>
    </location>
</feature>
<name>A0A9W9CY50_9PEZI</name>
<protein>
    <submittedName>
        <fullName evidence="2">Uncharacterized protein</fullName>
    </submittedName>
</protein>
<organism evidence="2 3">
    <name type="scientific">Gnomoniopsis smithogilvyi</name>
    <dbReference type="NCBI Taxonomy" id="1191159"/>
    <lineage>
        <taxon>Eukaryota</taxon>
        <taxon>Fungi</taxon>
        <taxon>Dikarya</taxon>
        <taxon>Ascomycota</taxon>
        <taxon>Pezizomycotina</taxon>
        <taxon>Sordariomycetes</taxon>
        <taxon>Sordariomycetidae</taxon>
        <taxon>Diaporthales</taxon>
        <taxon>Gnomoniaceae</taxon>
        <taxon>Gnomoniopsis</taxon>
    </lineage>
</organism>
<feature type="transmembrane region" description="Helical" evidence="1">
    <location>
        <begin position="111"/>
        <end position="135"/>
    </location>
</feature>
<sequence>MFSKVPFSALIPSVTLSVVLLISHGLQWTATGDFYHLVSSNRATLQLLVQIASNLLGYANLLVICRIINYDTRALLSVKPISLIYLRFWNAIISQQFTWDLPPLLLIPLSLWIVFAMVPSALWAGAITPVTVIVLEEVPIALPAYTNTTLLTQNWNDRLKLPSVRNKRGIFAYNVGEMFLGPLLQSASEGTTIDGGIDMRPKLDYTSFQYVDRSYGVGTSVGLTDDAILANPHAQNYWYLETGYNSVVQCIYNDSTAYHLESGGESLVWEAKGLLPDSPVVEHASYIGWSVDTIVAIAAGSSTSSSRRILSIAAGETYQFLNRTQCETFYIPTLFNVSVELAGENITVTPLTTNDSVQDIEPRGNLTFLTNWQFSLIASDQTSAYSSLVGTSFNTSIANYQSAQLLLHGTTPSPQNATLAGLQNSITAMVDSMLTAYAGAQIMVANETRTTTAYVGVRAIRFGDYEYIVAVAVLSLTVMALFILDSARTGAWKGLQEFDYMNPTDLILGMAPGSETRRWKMRENGLDVENFTVSQTREKLVLSSKTMTKAEHVEPGRMSEDSLLTPRNSDVELSDIGATEFR</sequence>
<dbReference type="AlphaFoldDB" id="A0A9W9CY50"/>
<gene>
    <name evidence="2" type="ORF">N0V93_005529</name>
</gene>
<keyword evidence="1" id="KW-0472">Membrane</keyword>
<dbReference type="Proteomes" id="UP001140453">
    <property type="component" value="Unassembled WGS sequence"/>
</dbReference>
<evidence type="ECO:0000256" key="1">
    <source>
        <dbReference type="SAM" id="Phobius"/>
    </source>
</evidence>
<feature type="transmembrane region" description="Helical" evidence="1">
    <location>
        <begin position="7"/>
        <end position="27"/>
    </location>
</feature>
<evidence type="ECO:0000313" key="2">
    <source>
        <dbReference type="EMBL" id="KAJ4391909.1"/>
    </source>
</evidence>
<reference evidence="2" key="1">
    <citation type="submission" date="2022-10" db="EMBL/GenBank/DDBJ databases">
        <title>Tapping the CABI collections for fungal endophytes: first genome assemblies for Collariella, Neodidymelliopsis, Ascochyta clinopodiicola, Didymella pomorum, Didymosphaeria variabile, Neocosmospora piperis and Neocucurbitaria cava.</title>
        <authorList>
            <person name="Hill R."/>
        </authorList>
    </citation>
    <scope>NUCLEOTIDE SEQUENCE</scope>
    <source>
        <strain evidence="2">IMI 355082</strain>
    </source>
</reference>
<proteinExistence type="predicted"/>
<keyword evidence="1" id="KW-0812">Transmembrane</keyword>
<dbReference type="OrthoDB" id="529273at2759"/>
<keyword evidence="1" id="KW-1133">Transmembrane helix</keyword>
<dbReference type="EMBL" id="JAPEVB010000003">
    <property type="protein sequence ID" value="KAJ4391909.1"/>
    <property type="molecule type" value="Genomic_DNA"/>
</dbReference>